<feature type="compositionally biased region" description="Basic and acidic residues" evidence="1">
    <location>
        <begin position="125"/>
        <end position="145"/>
    </location>
</feature>
<dbReference type="AlphaFoldDB" id="A0A4Y9ZAE6"/>
<feature type="domain" description="Casein kinase substrate phosphoprotein PP28" evidence="2">
    <location>
        <begin position="111"/>
        <end position="185"/>
    </location>
</feature>
<feature type="region of interest" description="Disordered" evidence="1">
    <location>
        <begin position="175"/>
        <end position="200"/>
    </location>
</feature>
<reference evidence="3 4" key="1">
    <citation type="submission" date="2019-02" db="EMBL/GenBank/DDBJ databases">
        <title>Genome sequencing of the rare red list fungi Dentipellis fragilis.</title>
        <authorList>
            <person name="Buettner E."/>
            <person name="Kellner H."/>
        </authorList>
    </citation>
    <scope>NUCLEOTIDE SEQUENCE [LARGE SCALE GENOMIC DNA]</scope>
    <source>
        <strain evidence="3 4">DSM 105465</strain>
    </source>
</reference>
<dbReference type="InterPro" id="IPR039876">
    <property type="entry name" value="HAP28"/>
</dbReference>
<gene>
    <name evidence="3" type="ORF">EVG20_g2233</name>
</gene>
<dbReference type="Pfam" id="PF10252">
    <property type="entry name" value="PP28"/>
    <property type="match status" value="1"/>
</dbReference>
<proteinExistence type="predicted"/>
<dbReference type="EMBL" id="SEOQ01000083">
    <property type="protein sequence ID" value="TFY70778.1"/>
    <property type="molecule type" value="Genomic_DNA"/>
</dbReference>
<evidence type="ECO:0000256" key="1">
    <source>
        <dbReference type="SAM" id="MobiDB-lite"/>
    </source>
</evidence>
<feature type="region of interest" description="Disordered" evidence="1">
    <location>
        <begin position="1"/>
        <end position="145"/>
    </location>
</feature>
<sequence length="200" mass="22630">MARGAGKFKTKRGGGRSFSRHLTLDENGTAVSTDRRRRDREEEEDSDEESSEEEEDESEESEEGEEGGASGQPEMTRAERREMKKKQAAEKAKANGEEGGEGEDGDDILANPNRVIKKMNIADLNEPRQLSRKEREAKEKKEAQDRYWKLHVQGKTDQAKTDLARLAKIRAEREAAQAKRKAEAEAKSKEIEAKRTATRR</sequence>
<name>A0A4Y9ZAE6_9AGAM</name>
<dbReference type="PANTHER" id="PTHR22055">
    <property type="entry name" value="28 KDA HEAT- AND ACID-STABLE PHOSPHOPROTEIN PDGF-ASSOCIATED PROTEIN"/>
    <property type="match status" value="1"/>
</dbReference>
<feature type="compositionally biased region" description="Basic residues" evidence="1">
    <location>
        <begin position="1"/>
        <end position="14"/>
    </location>
</feature>
<evidence type="ECO:0000313" key="3">
    <source>
        <dbReference type="EMBL" id="TFY70778.1"/>
    </source>
</evidence>
<evidence type="ECO:0000313" key="4">
    <source>
        <dbReference type="Proteomes" id="UP000298327"/>
    </source>
</evidence>
<keyword evidence="4" id="KW-1185">Reference proteome</keyword>
<protein>
    <recommendedName>
        <fullName evidence="2">Casein kinase substrate phosphoprotein PP28 domain-containing protein</fullName>
    </recommendedName>
</protein>
<comment type="caution">
    <text evidence="3">The sequence shown here is derived from an EMBL/GenBank/DDBJ whole genome shotgun (WGS) entry which is preliminary data.</text>
</comment>
<dbReference type="InterPro" id="IPR019380">
    <property type="entry name" value="Casein_kinase_sb_PP28"/>
</dbReference>
<feature type="compositionally biased region" description="Acidic residues" evidence="1">
    <location>
        <begin position="98"/>
        <end position="107"/>
    </location>
</feature>
<dbReference type="OrthoDB" id="21120at2759"/>
<feature type="compositionally biased region" description="Acidic residues" evidence="1">
    <location>
        <begin position="41"/>
        <end position="66"/>
    </location>
</feature>
<dbReference type="Proteomes" id="UP000298327">
    <property type="component" value="Unassembled WGS sequence"/>
</dbReference>
<evidence type="ECO:0000259" key="2">
    <source>
        <dbReference type="Pfam" id="PF10252"/>
    </source>
</evidence>
<feature type="compositionally biased region" description="Basic and acidic residues" evidence="1">
    <location>
        <begin position="76"/>
        <end position="96"/>
    </location>
</feature>
<organism evidence="3 4">
    <name type="scientific">Dentipellis fragilis</name>
    <dbReference type="NCBI Taxonomy" id="205917"/>
    <lineage>
        <taxon>Eukaryota</taxon>
        <taxon>Fungi</taxon>
        <taxon>Dikarya</taxon>
        <taxon>Basidiomycota</taxon>
        <taxon>Agaricomycotina</taxon>
        <taxon>Agaricomycetes</taxon>
        <taxon>Russulales</taxon>
        <taxon>Hericiaceae</taxon>
        <taxon>Dentipellis</taxon>
    </lineage>
</organism>
<accession>A0A4Y9ZAE6</accession>